<accession>A0A1M5N8P0</accession>
<evidence type="ECO:0000313" key="2">
    <source>
        <dbReference type="Proteomes" id="UP000184212"/>
    </source>
</evidence>
<reference evidence="1 2" key="1">
    <citation type="submission" date="2016-11" db="EMBL/GenBank/DDBJ databases">
        <authorList>
            <person name="Jaros S."/>
            <person name="Januszkiewicz K."/>
            <person name="Wedrychowicz H."/>
        </authorList>
    </citation>
    <scope>NUCLEOTIDE SEQUENCE [LARGE SCALE GENOMIC DNA]</scope>
    <source>
        <strain evidence="1 2">DSM 24574</strain>
    </source>
</reference>
<protein>
    <submittedName>
        <fullName evidence="1">Uncharacterized protein</fullName>
    </submittedName>
</protein>
<dbReference type="EMBL" id="FQWQ01000001">
    <property type="protein sequence ID" value="SHG85871.1"/>
    <property type="molecule type" value="Genomic_DNA"/>
</dbReference>
<sequence>MTNTNLFFVTKLPNTGGLDTIHILGPSYFDRIDRKQLDNITDNLHDSTLTFSFIKGSMPLRNYLFLTHTPHLLKPVRPDALACLVNRYYWLKKFSAHYEKRDNQFKLLETQLVSIIETIEQNFPNFDWDIIQTIQHHIRKNDNRLERDE</sequence>
<name>A0A1M5N8P0_9BACT</name>
<dbReference type="Proteomes" id="UP000184212">
    <property type="component" value="Unassembled WGS sequence"/>
</dbReference>
<proteinExistence type="predicted"/>
<evidence type="ECO:0000313" key="1">
    <source>
        <dbReference type="EMBL" id="SHG85871.1"/>
    </source>
</evidence>
<dbReference type="AlphaFoldDB" id="A0A1M5N8P0"/>
<keyword evidence="2" id="KW-1185">Reference proteome</keyword>
<organism evidence="1 2">
    <name type="scientific">Chryseolinea serpens</name>
    <dbReference type="NCBI Taxonomy" id="947013"/>
    <lineage>
        <taxon>Bacteria</taxon>
        <taxon>Pseudomonadati</taxon>
        <taxon>Bacteroidota</taxon>
        <taxon>Cytophagia</taxon>
        <taxon>Cytophagales</taxon>
        <taxon>Fulvivirgaceae</taxon>
        <taxon>Chryseolinea</taxon>
    </lineage>
</organism>
<gene>
    <name evidence="1" type="ORF">SAMN04488109_2168</name>
</gene>